<feature type="region of interest" description="Disordered" evidence="1">
    <location>
        <begin position="71"/>
        <end position="102"/>
    </location>
</feature>
<evidence type="ECO:0000313" key="3">
    <source>
        <dbReference type="Proteomes" id="UP000243478"/>
    </source>
</evidence>
<gene>
    <name evidence="2" type="ORF">VM57_06850</name>
</gene>
<name>A0A0F5ZP39_STEMA</name>
<dbReference type="Proteomes" id="UP000243478">
    <property type="component" value="Unassembled WGS sequence"/>
</dbReference>
<evidence type="ECO:0008006" key="4">
    <source>
        <dbReference type="Google" id="ProtNLM"/>
    </source>
</evidence>
<reference evidence="2 3" key="1">
    <citation type="submission" date="2015-03" db="EMBL/GenBank/DDBJ databases">
        <title>Draft genome of Stenotrophomonas maltophila isolated from urine specimen.</title>
        <authorList>
            <person name="Murugan N."/>
            <person name="Malathi J."/>
            <person name="Umashankar V."/>
            <person name="Madhavan H."/>
        </authorList>
    </citation>
    <scope>NUCLEOTIDE SEQUENCE [LARGE SCALE GENOMIC DNA]</scope>
    <source>
        <strain evidence="2 3">JMNMN1</strain>
    </source>
</reference>
<protein>
    <recommendedName>
        <fullName evidence="4">Transmembrane anchor protein</fullName>
    </recommendedName>
</protein>
<dbReference type="EMBL" id="JZRZ01000013">
    <property type="protein sequence ID" value="KKD57458.1"/>
    <property type="molecule type" value="Genomic_DNA"/>
</dbReference>
<comment type="caution">
    <text evidence="2">The sequence shown here is derived from an EMBL/GenBank/DDBJ whole genome shotgun (WGS) entry which is preliminary data.</text>
</comment>
<feature type="region of interest" description="Disordered" evidence="1">
    <location>
        <begin position="153"/>
        <end position="172"/>
    </location>
</feature>
<sequence>MPSSKQLFRSTIIAAVSAAVILITVVLPAEYGIDPTGVGRVLRLTEMGEIKNQLAAEAASDAEADAKKAMAGAPSVAEMGQQSRPANVPEEAPQRLHPPALRLLQQRSLSRAGVTRRASRWHPAKGLNQLRMKEGAEANFAWAVEGAGAVNFDTHGDGGGRSISYEKGRGVPSDKGTLVAASPAITAGSGAIAAMLRWPWCCEPMETTSTFSVLDGLGHASIAHARKVGIAASPWRRCPV</sequence>
<accession>A0A0F5ZP39</accession>
<evidence type="ECO:0000313" key="2">
    <source>
        <dbReference type="EMBL" id="KKD57458.1"/>
    </source>
</evidence>
<organism evidence="2 3">
    <name type="scientific">Stenotrophomonas maltophilia</name>
    <name type="common">Pseudomonas maltophilia</name>
    <name type="synonym">Xanthomonas maltophilia</name>
    <dbReference type="NCBI Taxonomy" id="40324"/>
    <lineage>
        <taxon>Bacteria</taxon>
        <taxon>Pseudomonadati</taxon>
        <taxon>Pseudomonadota</taxon>
        <taxon>Gammaproteobacteria</taxon>
        <taxon>Lysobacterales</taxon>
        <taxon>Lysobacteraceae</taxon>
        <taxon>Stenotrophomonas</taxon>
        <taxon>Stenotrophomonas maltophilia group</taxon>
    </lineage>
</organism>
<feature type="compositionally biased region" description="Basic and acidic residues" evidence="1">
    <location>
        <begin position="154"/>
        <end position="169"/>
    </location>
</feature>
<dbReference type="PATRIC" id="fig|40324.63.peg.2574"/>
<evidence type="ECO:0000256" key="1">
    <source>
        <dbReference type="SAM" id="MobiDB-lite"/>
    </source>
</evidence>
<proteinExistence type="predicted"/>
<dbReference type="AlphaFoldDB" id="A0A0F5ZP39"/>